<dbReference type="InterPro" id="IPR023301">
    <property type="entry name" value="NH3_CH4_mOase_suB_N"/>
</dbReference>
<gene>
    <name evidence="3" type="ORF">SAMN05216339_1253</name>
</gene>
<evidence type="ECO:0000313" key="4">
    <source>
        <dbReference type="Proteomes" id="UP000183926"/>
    </source>
</evidence>
<feature type="chain" id="PRO_5010169642" evidence="2">
    <location>
        <begin position="24"/>
        <end position="421"/>
    </location>
</feature>
<dbReference type="Gene3D" id="2.60.120.570">
    <property type="entry name" value="Particulate methane monooxygenase, b subunit. Chain: A, domain 1"/>
    <property type="match status" value="1"/>
</dbReference>
<keyword evidence="1" id="KW-1133">Transmembrane helix</keyword>
<evidence type="ECO:0000256" key="2">
    <source>
        <dbReference type="SAM" id="SignalP"/>
    </source>
</evidence>
<dbReference type="RefSeq" id="WP_074929555.1">
    <property type="nucleotide sequence ID" value="NZ_FPBL01000025.1"/>
</dbReference>
<name>A0A1I7JFU2_9PROT</name>
<dbReference type="InterPro" id="IPR023303">
    <property type="entry name" value="NH3_CH4_mOase_suB_C"/>
</dbReference>
<accession>A0A1I7JFU2</accession>
<keyword evidence="2" id="KW-0732">Signal</keyword>
<organism evidence="3 4">
    <name type="scientific">Nitrosomonas eutropha</name>
    <dbReference type="NCBI Taxonomy" id="916"/>
    <lineage>
        <taxon>Bacteria</taxon>
        <taxon>Pseudomonadati</taxon>
        <taxon>Pseudomonadota</taxon>
        <taxon>Betaproteobacteria</taxon>
        <taxon>Nitrosomonadales</taxon>
        <taxon>Nitrosomonadaceae</taxon>
        <taxon>Nitrosomonas</taxon>
    </lineage>
</organism>
<keyword evidence="1" id="KW-0472">Membrane</keyword>
<proteinExistence type="predicted"/>
<dbReference type="Pfam" id="PF04744">
    <property type="entry name" value="Monooxygenase_B"/>
    <property type="match status" value="1"/>
</dbReference>
<feature type="signal peptide" evidence="2">
    <location>
        <begin position="1"/>
        <end position="23"/>
    </location>
</feature>
<dbReference type="Proteomes" id="UP000183926">
    <property type="component" value="Unassembled WGS sequence"/>
</dbReference>
<dbReference type="OrthoDB" id="178549at2"/>
<feature type="transmembrane region" description="Helical" evidence="1">
    <location>
        <begin position="195"/>
        <end position="214"/>
    </location>
</feature>
<dbReference type="GO" id="GO:0004497">
    <property type="term" value="F:monooxygenase activity"/>
    <property type="evidence" value="ECO:0007669"/>
    <property type="project" value="UniProtKB-KW"/>
</dbReference>
<dbReference type="EMBL" id="FPBL01000025">
    <property type="protein sequence ID" value="SFU84047.1"/>
    <property type="molecule type" value="Genomic_DNA"/>
</dbReference>
<keyword evidence="1" id="KW-0812">Transmembrane</keyword>
<dbReference type="InterPro" id="IPR006833">
    <property type="entry name" value="NH3_CH4_mOase_B"/>
</dbReference>
<keyword evidence="3" id="KW-0560">Oxidoreductase</keyword>
<protein>
    <submittedName>
        <fullName evidence="3">Ammonia monooxygenase subunit B</fullName>
    </submittedName>
</protein>
<evidence type="ECO:0000256" key="1">
    <source>
        <dbReference type="SAM" id="Phobius"/>
    </source>
</evidence>
<dbReference type="NCBIfam" id="NF041640">
    <property type="entry name" value="AmoB_BACT"/>
    <property type="match status" value="1"/>
</dbReference>
<dbReference type="Gene3D" id="2.60.40.1580">
    <property type="entry name" value="Particulate methane monooxygenase, b subunit. Chain: A, domain 3"/>
    <property type="match status" value="1"/>
</dbReference>
<dbReference type="NCBIfam" id="TIGR03079">
    <property type="entry name" value="CH4_NH3mon_ox_B"/>
    <property type="match status" value="1"/>
</dbReference>
<feature type="transmembrane region" description="Helical" evidence="1">
    <location>
        <begin position="241"/>
        <end position="259"/>
    </location>
</feature>
<keyword evidence="3" id="KW-0503">Monooxygenase</keyword>
<reference evidence="3 4" key="1">
    <citation type="submission" date="2016-10" db="EMBL/GenBank/DDBJ databases">
        <authorList>
            <person name="de Groot N.N."/>
        </authorList>
    </citation>
    <scope>NUCLEOTIDE SEQUENCE [LARGE SCALE GENOMIC DNA]</scope>
    <source>
        <strain evidence="3 4">Nm24</strain>
    </source>
</reference>
<dbReference type="InterPro" id="IPR023141">
    <property type="entry name" value="NH3_CH4_mOase_suB_hlx_hairpin"/>
</dbReference>
<dbReference type="AlphaFoldDB" id="A0A1I7JFU2"/>
<evidence type="ECO:0000313" key="3">
    <source>
        <dbReference type="EMBL" id="SFU84047.1"/>
    </source>
</evidence>
<sequence>MGIKNLYKRGMMGLCGVAVYAMAALTMTVTLDVSTVEAHGERSQEPFLRMRTVQWYDIKWGPEVTKVNENAQITGKFHLAEDWPRAAASPDFSFFNVGSPSSVYVRLSTKINGHPWFISGPLQIGRDYAFEVNLRARIPGRHHMHAMLNVKDAGPIAGPGAWMNITGSWDDFTNPLKLLTGETIDSETFNLSNGIFWHVLWMSIAVFWIGIFVARPMFLPRSRVLLAYGDDLLLDPMDKKITWALAILTLAIVWGGYRYTETKHPYTVPIQAGQSKVAPLPVAPNPVAIKITDANYDVPGRALRVSMEVTNNGDAPVTFGEFTTAGIRFVNTTGRKYLDPQYPRELVAVGLNFDDEGAIQPGETKQLRMEAKDALWEIQRLMALLGDPESRFGGLLMSWDSEGNRHINSIAGPVIPVFTKL</sequence>
<dbReference type="Gene3D" id="1.10.287.710">
    <property type="entry name" value="Helix hairpin bin"/>
    <property type="match status" value="1"/>
</dbReference>